<evidence type="ECO:0000256" key="1">
    <source>
        <dbReference type="SAM" id="MobiDB-lite"/>
    </source>
</evidence>
<comment type="caution">
    <text evidence="2">The sequence shown here is derived from an EMBL/GenBank/DDBJ whole genome shotgun (WGS) entry which is preliminary data.</text>
</comment>
<evidence type="ECO:0000313" key="3">
    <source>
        <dbReference type="Proteomes" id="UP000825729"/>
    </source>
</evidence>
<dbReference type="PANTHER" id="PTHR36759:SF1">
    <property type="entry name" value="DYNEIN BETA CHAIN, CILIARY PROTEIN"/>
    <property type="match status" value="1"/>
</dbReference>
<feature type="region of interest" description="Disordered" evidence="1">
    <location>
        <begin position="101"/>
        <end position="121"/>
    </location>
</feature>
<organism evidence="2 3">
    <name type="scientific">Aristolochia fimbriata</name>
    <name type="common">White veined hardy Dutchman's pipe vine</name>
    <dbReference type="NCBI Taxonomy" id="158543"/>
    <lineage>
        <taxon>Eukaryota</taxon>
        <taxon>Viridiplantae</taxon>
        <taxon>Streptophyta</taxon>
        <taxon>Embryophyta</taxon>
        <taxon>Tracheophyta</taxon>
        <taxon>Spermatophyta</taxon>
        <taxon>Magnoliopsida</taxon>
        <taxon>Magnoliidae</taxon>
        <taxon>Piperales</taxon>
        <taxon>Aristolochiaceae</taxon>
        <taxon>Aristolochia</taxon>
    </lineage>
</organism>
<gene>
    <name evidence="2" type="ORF">H6P81_016129</name>
</gene>
<dbReference type="AlphaFoldDB" id="A0AAV7E965"/>
<dbReference type="PANTHER" id="PTHR36759">
    <property type="entry name" value="DYNEIN BETA CHAIN, CILIARY PROTEIN"/>
    <property type="match status" value="1"/>
</dbReference>
<proteinExistence type="predicted"/>
<protein>
    <submittedName>
        <fullName evidence="2">Uncharacterized protein</fullName>
    </submittedName>
</protein>
<accession>A0AAV7E965</accession>
<dbReference type="EMBL" id="JAINDJ010000006">
    <property type="protein sequence ID" value="KAG9444789.1"/>
    <property type="molecule type" value="Genomic_DNA"/>
</dbReference>
<sequence>MGQALRRAAGRVRSATPPSSPQVKNVERRPTAATTNPEPLKDHLNEGIQRVQNDSVLEKRDPEYDAMLSKMVGRISTKPGGKLEMGEAFIVERYNRPMPRLRRTKAVDGDDGPKAPPPGTLDIAKLKEILLEHQGKASDEKGSMNARQIAEKYNVEVEYVEKILSYVSLPSEESGNKSNENT</sequence>
<keyword evidence="3" id="KW-1185">Reference proteome</keyword>
<feature type="region of interest" description="Disordered" evidence="1">
    <location>
        <begin position="1"/>
        <end position="59"/>
    </location>
</feature>
<name>A0AAV7E965_ARIFI</name>
<evidence type="ECO:0000313" key="2">
    <source>
        <dbReference type="EMBL" id="KAG9444789.1"/>
    </source>
</evidence>
<dbReference type="Proteomes" id="UP000825729">
    <property type="component" value="Unassembled WGS sequence"/>
</dbReference>
<reference evidence="2 3" key="1">
    <citation type="submission" date="2021-07" db="EMBL/GenBank/DDBJ databases">
        <title>The Aristolochia fimbriata genome: insights into angiosperm evolution, floral development and chemical biosynthesis.</title>
        <authorList>
            <person name="Jiao Y."/>
        </authorList>
    </citation>
    <scope>NUCLEOTIDE SEQUENCE [LARGE SCALE GENOMIC DNA]</scope>
    <source>
        <strain evidence="2">IBCAS-2021</strain>
        <tissue evidence="2">Leaf</tissue>
    </source>
</reference>